<evidence type="ECO:0000313" key="3">
    <source>
        <dbReference type="Proteomes" id="UP000466517"/>
    </source>
</evidence>
<name>A0A7I7XNJ5_9MYCO</name>
<dbReference type="SMART" id="SM01008">
    <property type="entry name" value="Ald_Xan_dh_C"/>
    <property type="match status" value="1"/>
</dbReference>
<accession>A0A7I7XNJ5</accession>
<dbReference type="PANTHER" id="PTHR47495">
    <property type="entry name" value="ALDEHYDE DEHYDROGENASE"/>
    <property type="match status" value="1"/>
</dbReference>
<dbReference type="RefSeq" id="WP_163742503.1">
    <property type="nucleotide sequence ID" value="NZ_AP022610.1"/>
</dbReference>
<dbReference type="InterPro" id="IPR008274">
    <property type="entry name" value="AldOxase/xan_DH_MoCoBD1"/>
</dbReference>
<organism evidence="2 3">
    <name type="scientific">Mycolicibacterium madagascariense</name>
    <dbReference type="NCBI Taxonomy" id="212765"/>
    <lineage>
        <taxon>Bacteria</taxon>
        <taxon>Bacillati</taxon>
        <taxon>Actinomycetota</taxon>
        <taxon>Actinomycetes</taxon>
        <taxon>Mycobacteriales</taxon>
        <taxon>Mycobacteriaceae</taxon>
        <taxon>Mycolicibacterium</taxon>
    </lineage>
</organism>
<gene>
    <name evidence="2" type="ORF">MMAD_51020</name>
</gene>
<dbReference type="Gene3D" id="3.90.1170.50">
    <property type="entry name" value="Aldehyde oxidase/xanthine dehydrogenase, a/b hammerhead"/>
    <property type="match status" value="1"/>
</dbReference>
<reference evidence="2 3" key="1">
    <citation type="journal article" date="2019" name="Emerg. Microbes Infect.">
        <title>Comprehensive subspecies identification of 175 nontuberculous mycobacteria species based on 7547 genomic profiles.</title>
        <authorList>
            <person name="Matsumoto Y."/>
            <person name="Kinjo T."/>
            <person name="Motooka D."/>
            <person name="Nabeya D."/>
            <person name="Jung N."/>
            <person name="Uechi K."/>
            <person name="Horii T."/>
            <person name="Iida T."/>
            <person name="Fujita J."/>
            <person name="Nakamura S."/>
        </authorList>
    </citation>
    <scope>NUCLEOTIDE SEQUENCE [LARGE SCALE GENOMIC DNA]</scope>
    <source>
        <strain evidence="2 3">JCM 13574</strain>
    </source>
</reference>
<dbReference type="PANTHER" id="PTHR47495:SF1">
    <property type="entry name" value="BLL3820 PROTEIN"/>
    <property type="match status" value="1"/>
</dbReference>
<dbReference type="Pfam" id="PF02738">
    <property type="entry name" value="MoCoBD_1"/>
    <property type="match status" value="1"/>
</dbReference>
<dbReference type="GO" id="GO:0016491">
    <property type="term" value="F:oxidoreductase activity"/>
    <property type="evidence" value="ECO:0007669"/>
    <property type="project" value="InterPro"/>
</dbReference>
<feature type="domain" description="Aldehyde oxidase/xanthine dehydrogenase a/b hammerhead" evidence="1">
    <location>
        <begin position="177"/>
        <end position="257"/>
    </location>
</feature>
<dbReference type="AlphaFoldDB" id="A0A7I7XNJ5"/>
<sequence>MTLELGRDLPPSILANPRVSDWLTVLPDGSIELRSGKVELGQGVSTALIQIAAEELDVGLDRMRAVATSTGSSPDEGYTAGSLSIQHSGAAVRMAAAEARALLIEAAAHRWGLPGDLLVAADGAVSAPDGRRLTYPELAGDGLLDRPVTGLAPTKPVSSYRIVGTDAPRVDLPDKLAPRARFVHDLALPGMAYGRVVRPPSRGATLLSVDEAPTRALPGVMAVVRDGDFLGVVADREEVVLVAVERLRAGARWREQASLPDETRLVDFLTTAPAETTVVAETGSDDPDPASGKGFHEARYDRPYLAHASLGPSSATAVNDVADGASRLHVWTQSQGVYVLRRELARALGIDEASISVQHVEGAGCYGHNGADDVALDAALLAQAVPGRPVQVVWSRPDELGWAPFGPAAAVRIAAEVDDDGAVTSWRHDVWGNGHVTRPGFVATVGLLAASHREGGEPIAAAGEPPLAHGGGASRNLVPGYAFPCFRVVNHRLTVMPLRTSALRSLGAFVNVFAIESFMDELAVAAGRDPVEYRLAHLDDERGRAVVEAAAARSGWGTPLTGDAVGRGFGYARYKNSSAYCAVVAEVEATTRVRVRRLTIAVDAGLVINPDGAANQVEGGAIQATSWALKERVRFDDRDVVSDTWETYPILRFSEVPAVDVELLPHDGHPSLGVRETAQGPTAGAIANAIHDAIGVRVRSMPFTHDQIVAAMAR</sequence>
<keyword evidence="3" id="KW-1185">Reference proteome</keyword>
<dbReference type="Proteomes" id="UP000466517">
    <property type="component" value="Chromosome"/>
</dbReference>
<proteinExistence type="predicted"/>
<dbReference type="InterPro" id="IPR046867">
    <property type="entry name" value="AldOxase/xan_DH_MoCoBD2"/>
</dbReference>
<dbReference type="InterPro" id="IPR012368">
    <property type="entry name" value="OxRdtase_Mopterin-bd_su_IorB"/>
</dbReference>
<dbReference type="InterPro" id="IPR052516">
    <property type="entry name" value="N-heterocyclic_Hydroxylase"/>
</dbReference>
<dbReference type="InterPro" id="IPR037165">
    <property type="entry name" value="AldOxase/xan_DH_Mopterin-bd_sf"/>
</dbReference>
<dbReference type="SUPFAM" id="SSF56003">
    <property type="entry name" value="Molybdenum cofactor-binding domain"/>
    <property type="match status" value="2"/>
</dbReference>
<dbReference type="KEGG" id="mmag:MMAD_51020"/>
<dbReference type="Gene3D" id="3.30.365.10">
    <property type="entry name" value="Aldehyde oxidase/xanthine dehydrogenase, molybdopterin binding domain"/>
    <property type="match status" value="4"/>
</dbReference>
<evidence type="ECO:0000313" key="2">
    <source>
        <dbReference type="EMBL" id="BBZ30807.1"/>
    </source>
</evidence>
<dbReference type="PIRSF" id="PIRSF036389">
    <property type="entry name" value="IOR_B"/>
    <property type="match status" value="1"/>
</dbReference>
<dbReference type="EMBL" id="AP022610">
    <property type="protein sequence ID" value="BBZ30807.1"/>
    <property type="molecule type" value="Genomic_DNA"/>
</dbReference>
<evidence type="ECO:0000259" key="1">
    <source>
        <dbReference type="SMART" id="SM01008"/>
    </source>
</evidence>
<dbReference type="Pfam" id="PF20256">
    <property type="entry name" value="MoCoBD_2"/>
    <property type="match status" value="2"/>
</dbReference>
<protein>
    <submittedName>
        <fullName evidence="2">Oxidoreductase</fullName>
    </submittedName>
</protein>
<dbReference type="InterPro" id="IPR000674">
    <property type="entry name" value="Ald_Oxase/Xan_DH_a/b"/>
</dbReference>